<dbReference type="HOGENOM" id="CLU_2154743_0_0_0"/>
<keyword evidence="2" id="KW-1185">Reference proteome</keyword>
<proteinExistence type="predicted"/>
<evidence type="ECO:0000313" key="2">
    <source>
        <dbReference type="Proteomes" id="UP000019151"/>
    </source>
</evidence>
<dbReference type="AlphaFoldDB" id="W0RIX3"/>
<protein>
    <submittedName>
        <fullName evidence="1">Uncharacterized protein</fullName>
    </submittedName>
</protein>
<sequence length="111" mass="11958">MKLTDRQRLVLKEAVAEIDVPIPGRNEAGPRWDGLVLSIRNQLAARHRAAVTTGFDKPGPMFSEAQVTQIMTQLVERGLLSVARGADYSKRVTVTDAGRAALATGGDADDE</sequence>
<evidence type="ECO:0000313" key="1">
    <source>
        <dbReference type="EMBL" id="AHG90387.1"/>
    </source>
</evidence>
<organism evidence="1 2">
    <name type="scientific">Gemmatirosa kalamazoonensis</name>
    <dbReference type="NCBI Taxonomy" id="861299"/>
    <lineage>
        <taxon>Bacteria</taxon>
        <taxon>Pseudomonadati</taxon>
        <taxon>Gemmatimonadota</taxon>
        <taxon>Gemmatimonadia</taxon>
        <taxon>Gemmatimonadales</taxon>
        <taxon>Gemmatimonadaceae</taxon>
        <taxon>Gemmatirosa</taxon>
    </lineage>
</organism>
<dbReference type="RefSeq" id="WP_025411856.1">
    <property type="nucleotide sequence ID" value="NZ_CP007128.1"/>
</dbReference>
<name>W0RIX3_9BACT</name>
<dbReference type="KEGG" id="gba:J421_2850"/>
<gene>
    <name evidence="1" type="ORF">J421_2850</name>
</gene>
<dbReference type="STRING" id="861299.J421_2850"/>
<dbReference type="InParanoid" id="W0RIX3"/>
<dbReference type="EMBL" id="CP007128">
    <property type="protein sequence ID" value="AHG90387.1"/>
    <property type="molecule type" value="Genomic_DNA"/>
</dbReference>
<dbReference type="Proteomes" id="UP000019151">
    <property type="component" value="Chromosome"/>
</dbReference>
<accession>W0RIX3</accession>
<reference evidence="1 2" key="1">
    <citation type="journal article" date="2014" name="Genome Announc.">
        <title>Genome Sequence and Methylome of Soil Bacterium Gemmatirosa kalamazoonensis KBS708T, a Member of the Rarely Cultivated Gemmatimonadetes Phylum.</title>
        <authorList>
            <person name="Debruyn J.M."/>
            <person name="Radosevich M."/>
            <person name="Wommack K.E."/>
            <person name="Polson S.W."/>
            <person name="Hauser L.J."/>
            <person name="Fawaz M.N."/>
            <person name="Korlach J."/>
            <person name="Tsai Y.C."/>
        </authorList>
    </citation>
    <scope>NUCLEOTIDE SEQUENCE [LARGE SCALE GENOMIC DNA]</scope>
    <source>
        <strain evidence="1 2">KBS708</strain>
    </source>
</reference>